<proteinExistence type="predicted"/>
<keyword evidence="5" id="KW-0418">Kinase</keyword>
<dbReference type="GO" id="GO:0004335">
    <property type="term" value="F:galactokinase activity"/>
    <property type="evidence" value="ECO:0007669"/>
    <property type="project" value="TreeGrafter"/>
</dbReference>
<dbReference type="InterPro" id="IPR006204">
    <property type="entry name" value="GHMP_kinase_N_dom"/>
</dbReference>
<gene>
    <name evidence="5" type="ORF">UFOVP447_150</name>
</gene>
<name>A0A6J5M9S5_9CAUD</name>
<feature type="domain" description="GHMP kinase C-terminal" evidence="4">
    <location>
        <begin position="230"/>
        <end position="290"/>
    </location>
</feature>
<accession>A0A6J5M9S5</accession>
<reference evidence="5" key="1">
    <citation type="submission" date="2020-04" db="EMBL/GenBank/DDBJ databases">
        <authorList>
            <person name="Chiriac C."/>
            <person name="Salcher M."/>
            <person name="Ghai R."/>
            <person name="Kavagutti S V."/>
        </authorList>
    </citation>
    <scope>NUCLEOTIDE SEQUENCE</scope>
</reference>
<protein>
    <submittedName>
        <fullName evidence="5">COG2605 Predicted kinase related to galactokinase and mevalonate kinase</fullName>
    </submittedName>
</protein>
<evidence type="ECO:0000313" key="5">
    <source>
        <dbReference type="EMBL" id="CAB4143448.1"/>
    </source>
</evidence>
<evidence type="ECO:0000259" key="3">
    <source>
        <dbReference type="Pfam" id="PF00288"/>
    </source>
</evidence>
<dbReference type="PANTHER" id="PTHR10457:SF29">
    <property type="entry name" value="LMBP PROTEIN"/>
    <property type="match status" value="1"/>
</dbReference>
<dbReference type="SUPFAM" id="SSF55060">
    <property type="entry name" value="GHMP Kinase, C-terminal domain"/>
    <property type="match status" value="1"/>
</dbReference>
<keyword evidence="5" id="KW-0808">Transferase</keyword>
<dbReference type="PANTHER" id="PTHR10457">
    <property type="entry name" value="MEVALONATE KINASE/GALACTOKINASE"/>
    <property type="match status" value="1"/>
</dbReference>
<dbReference type="SUPFAM" id="SSF54211">
    <property type="entry name" value="Ribosomal protein S5 domain 2-like"/>
    <property type="match status" value="1"/>
</dbReference>
<dbReference type="InterPro" id="IPR014606">
    <property type="entry name" value="Heptose_7-P_kinase"/>
</dbReference>
<evidence type="ECO:0000256" key="2">
    <source>
        <dbReference type="ARBA" id="ARBA00022840"/>
    </source>
</evidence>
<dbReference type="GO" id="GO:0006012">
    <property type="term" value="P:galactose metabolic process"/>
    <property type="evidence" value="ECO:0007669"/>
    <property type="project" value="TreeGrafter"/>
</dbReference>
<dbReference type="Pfam" id="PF00288">
    <property type="entry name" value="GHMP_kinases_N"/>
    <property type="match status" value="1"/>
</dbReference>
<keyword evidence="1" id="KW-0547">Nucleotide-binding</keyword>
<dbReference type="Gene3D" id="3.30.230.120">
    <property type="match status" value="1"/>
</dbReference>
<dbReference type="PIRSF" id="PIRSF036406">
    <property type="entry name" value="Hept_kin"/>
    <property type="match status" value="1"/>
</dbReference>
<feature type="domain" description="GHMP kinase N-terminal" evidence="3">
    <location>
        <begin position="76"/>
        <end position="155"/>
    </location>
</feature>
<dbReference type="PRINTS" id="PR00960">
    <property type="entry name" value="LMBPPROTEIN"/>
</dbReference>
<evidence type="ECO:0000259" key="4">
    <source>
        <dbReference type="Pfam" id="PF08544"/>
    </source>
</evidence>
<sequence>MILAKAPMRVSFFGGGSDIPDHYREWGGSTISTAIDKYVYVTVNHTPHDHIKISYMKQELVTDVKDIKNDIVRNALLYFDIHSNIEITSFADIPTMGTGLGGSSSFTCALVAALAEYKDLEYNPFQIAETACYIEIDMCGWHIGKQDQYAAAMGGMNYIKYGKEDQVWVTKMAPCAIHNSMLLIPTNIQRHAAEILDSINFNAKQFTIRELSLLADLYSSYTPEVIEYGNLLNTSWTLKKQMSDGISTSTIDEMYEKCLQYGAVGAKLLGAGGGGYMLALTEDKDRLREAFSDRVCLDVKIAQEGARVVYRD</sequence>
<evidence type="ECO:0000256" key="1">
    <source>
        <dbReference type="ARBA" id="ARBA00022741"/>
    </source>
</evidence>
<dbReference type="EMBL" id="LR796423">
    <property type="protein sequence ID" value="CAB4143448.1"/>
    <property type="molecule type" value="Genomic_DNA"/>
</dbReference>
<dbReference type="InterPro" id="IPR001174">
    <property type="entry name" value="HddA/FKP"/>
</dbReference>
<dbReference type="InterPro" id="IPR013750">
    <property type="entry name" value="GHMP_kinase_C_dom"/>
</dbReference>
<dbReference type="InterPro" id="IPR036554">
    <property type="entry name" value="GHMP_kinase_C_sf"/>
</dbReference>
<dbReference type="Pfam" id="PF08544">
    <property type="entry name" value="GHMP_kinases_C"/>
    <property type="match status" value="1"/>
</dbReference>
<keyword evidence="2" id="KW-0067">ATP-binding</keyword>
<dbReference type="InterPro" id="IPR020568">
    <property type="entry name" value="Ribosomal_Su5_D2-typ_SF"/>
</dbReference>
<organism evidence="5">
    <name type="scientific">uncultured Caudovirales phage</name>
    <dbReference type="NCBI Taxonomy" id="2100421"/>
    <lineage>
        <taxon>Viruses</taxon>
        <taxon>Duplodnaviria</taxon>
        <taxon>Heunggongvirae</taxon>
        <taxon>Uroviricota</taxon>
        <taxon>Caudoviricetes</taxon>
        <taxon>Peduoviridae</taxon>
        <taxon>Maltschvirus</taxon>
        <taxon>Maltschvirus maltsch</taxon>
    </lineage>
</organism>
<dbReference type="GO" id="GO:0005524">
    <property type="term" value="F:ATP binding"/>
    <property type="evidence" value="ECO:0007669"/>
    <property type="project" value="UniProtKB-KW"/>
</dbReference>